<keyword evidence="5" id="KW-0812">Transmembrane</keyword>
<evidence type="ECO:0000313" key="6">
    <source>
        <dbReference type="EMBL" id="PIT97868.1"/>
    </source>
</evidence>
<dbReference type="PANTHER" id="PTHR46494:SF1">
    <property type="entry name" value="CORA FAMILY METAL ION TRANSPORTER (EUROFUNG)"/>
    <property type="match status" value="1"/>
</dbReference>
<gene>
    <name evidence="6" type="ORF">COT71_03790</name>
</gene>
<keyword evidence="5" id="KW-0472">Membrane</keyword>
<dbReference type="InterPro" id="IPR045861">
    <property type="entry name" value="CorA_cytoplasmic_dom"/>
</dbReference>
<dbReference type="Gene3D" id="1.20.58.340">
    <property type="entry name" value="Magnesium transport protein CorA, transmembrane region"/>
    <property type="match status" value="1"/>
</dbReference>
<feature type="region of interest" description="Disordered" evidence="4">
    <location>
        <begin position="1"/>
        <end position="26"/>
    </location>
</feature>
<evidence type="ECO:0000313" key="7">
    <source>
        <dbReference type="Proteomes" id="UP000230731"/>
    </source>
</evidence>
<comment type="caution">
    <text evidence="6">The sequence shown here is derived from an EMBL/GenBank/DDBJ whole genome shotgun (WGS) entry which is preliminary data.</text>
</comment>
<comment type="subcellular location">
    <subcellularLocation>
        <location evidence="1">Cell membrane</location>
        <topology evidence="1">Multi-pass membrane protein</topology>
    </subcellularLocation>
</comment>
<dbReference type="GO" id="GO:0000287">
    <property type="term" value="F:magnesium ion binding"/>
    <property type="evidence" value="ECO:0007669"/>
    <property type="project" value="TreeGrafter"/>
</dbReference>
<dbReference type="GO" id="GO:0015095">
    <property type="term" value="F:magnesium ion transmembrane transporter activity"/>
    <property type="evidence" value="ECO:0007669"/>
    <property type="project" value="TreeGrafter"/>
</dbReference>
<evidence type="ECO:0000256" key="2">
    <source>
        <dbReference type="ARBA" id="ARBA00022448"/>
    </source>
</evidence>
<keyword evidence="5" id="KW-1133">Transmembrane helix</keyword>
<dbReference type="InterPro" id="IPR002523">
    <property type="entry name" value="MgTranspt_CorA/ZnTranspt_ZntB"/>
</dbReference>
<dbReference type="GO" id="GO:0015087">
    <property type="term" value="F:cobalt ion transmembrane transporter activity"/>
    <property type="evidence" value="ECO:0007669"/>
    <property type="project" value="TreeGrafter"/>
</dbReference>
<dbReference type="EMBL" id="PEZP01000042">
    <property type="protein sequence ID" value="PIT97868.1"/>
    <property type="molecule type" value="Genomic_DNA"/>
</dbReference>
<dbReference type="Pfam" id="PF01544">
    <property type="entry name" value="CorA"/>
    <property type="match status" value="1"/>
</dbReference>
<dbReference type="GO" id="GO:0050897">
    <property type="term" value="F:cobalt ion binding"/>
    <property type="evidence" value="ECO:0007669"/>
    <property type="project" value="TreeGrafter"/>
</dbReference>
<evidence type="ECO:0000256" key="1">
    <source>
        <dbReference type="ARBA" id="ARBA00004651"/>
    </source>
</evidence>
<evidence type="ECO:0000256" key="3">
    <source>
        <dbReference type="ARBA" id="ARBA00022475"/>
    </source>
</evidence>
<keyword evidence="3" id="KW-1003">Cell membrane</keyword>
<keyword evidence="2" id="KW-0813">Transport</keyword>
<dbReference type="PANTHER" id="PTHR46494">
    <property type="entry name" value="CORA FAMILY METAL ION TRANSPORTER (EUROFUNG)"/>
    <property type="match status" value="1"/>
</dbReference>
<dbReference type="GO" id="GO:0005886">
    <property type="term" value="C:plasma membrane"/>
    <property type="evidence" value="ECO:0007669"/>
    <property type="project" value="UniProtKB-SubCell"/>
</dbReference>
<evidence type="ECO:0008006" key="8">
    <source>
        <dbReference type="Google" id="ProtNLM"/>
    </source>
</evidence>
<dbReference type="AlphaFoldDB" id="A0A2M6WYK2"/>
<dbReference type="Gene3D" id="3.30.460.20">
    <property type="entry name" value="CorA soluble domain-like"/>
    <property type="match status" value="1"/>
</dbReference>
<dbReference type="SUPFAM" id="SSF143865">
    <property type="entry name" value="CorA soluble domain-like"/>
    <property type="match status" value="1"/>
</dbReference>
<evidence type="ECO:0000256" key="4">
    <source>
        <dbReference type="SAM" id="MobiDB-lite"/>
    </source>
</evidence>
<feature type="transmembrane region" description="Helical" evidence="5">
    <location>
        <begin position="325"/>
        <end position="345"/>
    </location>
</feature>
<protein>
    <recommendedName>
        <fullName evidence="8">Magnesium transporter CorA</fullName>
    </recommendedName>
</protein>
<feature type="transmembrane region" description="Helical" evidence="5">
    <location>
        <begin position="294"/>
        <end position="313"/>
    </location>
</feature>
<name>A0A2M6WYK2_9BACT</name>
<sequence>MPPGSGGGTSRRAHPESCKNPANSRGATNTEIRTEVFFMPCYTYVLVYPMRHELSSTAVRWVAVQSPGTDELAAFIREAGLTSADAEFVAQATHRPAVTVRPKYLLILIQVPVFNRTLRLTSGVPIFFCVTAERVFSLHYEPIVALDKIRSELMESDERREAYLGSSPAGAALSIIGMLYESAFSKLDRLAKHIDIAEDAVFQGNERKMVEEVSLLTRDVMDFRKAIRPQKHLFLAFPNHALLPADLATDWSRLHHQLLKMWDILESMFESVRELSSSNFTLLQYKENELLKILTIYSIIAIPMLILVDPFFVPSAPDATIVDTIVYWCVVGVLVIMLLSLLIGLRRRGRL</sequence>
<accession>A0A2M6WYK2</accession>
<organism evidence="6 7">
    <name type="scientific">Candidatus Andersenbacteria bacterium CG10_big_fil_rev_8_21_14_0_10_54_11</name>
    <dbReference type="NCBI Taxonomy" id="1974485"/>
    <lineage>
        <taxon>Bacteria</taxon>
        <taxon>Candidatus Anderseniibacteriota</taxon>
    </lineage>
</organism>
<dbReference type="Proteomes" id="UP000230731">
    <property type="component" value="Unassembled WGS sequence"/>
</dbReference>
<reference evidence="7" key="1">
    <citation type="submission" date="2017-09" db="EMBL/GenBank/DDBJ databases">
        <title>Depth-based differentiation of microbial function through sediment-hosted aquifers and enrichment of novel symbionts in the deep terrestrial subsurface.</title>
        <authorList>
            <person name="Probst A.J."/>
            <person name="Ladd B."/>
            <person name="Jarett J.K."/>
            <person name="Geller-Mcgrath D.E."/>
            <person name="Sieber C.M.K."/>
            <person name="Emerson J.B."/>
            <person name="Anantharaman K."/>
            <person name="Thomas B.C."/>
            <person name="Malmstrom R."/>
            <person name="Stieglmeier M."/>
            <person name="Klingl A."/>
            <person name="Woyke T."/>
            <person name="Ryan C.M."/>
            <person name="Banfield J.F."/>
        </authorList>
    </citation>
    <scope>NUCLEOTIDE SEQUENCE [LARGE SCALE GENOMIC DNA]</scope>
</reference>
<evidence type="ECO:0000256" key="5">
    <source>
        <dbReference type="SAM" id="Phobius"/>
    </source>
</evidence>
<proteinExistence type="predicted"/>